<gene>
    <name evidence="6" type="ORF">DW265_03315</name>
</gene>
<dbReference type="InterPro" id="IPR003593">
    <property type="entry name" value="AAA+_ATPase"/>
</dbReference>
<comment type="similarity">
    <text evidence="1">Belongs to the ABC transporter superfamily.</text>
</comment>
<dbReference type="SUPFAM" id="SSF52540">
    <property type="entry name" value="P-loop containing nucleoside triphosphate hydrolases"/>
    <property type="match status" value="1"/>
</dbReference>
<evidence type="ECO:0000313" key="6">
    <source>
        <dbReference type="EMBL" id="RHG27803.1"/>
    </source>
</evidence>
<dbReference type="PROSITE" id="PS00211">
    <property type="entry name" value="ABC_TRANSPORTER_1"/>
    <property type="match status" value="1"/>
</dbReference>
<dbReference type="InterPro" id="IPR013563">
    <property type="entry name" value="Oligopep_ABC_C"/>
</dbReference>
<dbReference type="PANTHER" id="PTHR43067:SF3">
    <property type="entry name" value="MALTOSE ABC TRANSPORTER, ATP-BINDING PROTEIN"/>
    <property type="match status" value="1"/>
</dbReference>
<dbReference type="Pfam" id="PF08352">
    <property type="entry name" value="oligo_HPY"/>
    <property type="match status" value="1"/>
</dbReference>
<dbReference type="Proteomes" id="UP000284095">
    <property type="component" value="Unassembled WGS sequence"/>
</dbReference>
<dbReference type="InterPro" id="IPR017871">
    <property type="entry name" value="ABC_transporter-like_CS"/>
</dbReference>
<evidence type="ECO:0000256" key="1">
    <source>
        <dbReference type="ARBA" id="ARBA00005417"/>
    </source>
</evidence>
<keyword evidence="2" id="KW-0813">Transport</keyword>
<name>A0A414T0P8_9FIRM</name>
<dbReference type="CDD" id="cd03257">
    <property type="entry name" value="ABC_NikE_OppD_transporters"/>
    <property type="match status" value="1"/>
</dbReference>
<evidence type="ECO:0000256" key="2">
    <source>
        <dbReference type="ARBA" id="ARBA00022448"/>
    </source>
</evidence>
<accession>A0A414T0P8</accession>
<dbReference type="NCBIfam" id="TIGR01727">
    <property type="entry name" value="oligo_HPY"/>
    <property type="match status" value="1"/>
</dbReference>
<sequence>MEKFTVKDLNITYNGKNRKKVYAVDDISFELKAGESLGIIGESGSGKSTMIHSFLRLLPEKTAAVTGHAYFDDIDLLNCGEKELKDLRWKEIAVVFQKSMNSLSQIHKIGTQFEDIYRVHYPKARKQEMKEAICNLLEIVNLGPHVYQMYPFELSGGMQQRLNIALSLMFHPSLLIMDEATTALDVITQGQIMDEISEIEKRFSITRIMITHDLSVVASSCERILVIYAGRLVEYGKKEEILRKPLHPYTQGLIQSFPSLYGKKEQLKSIPGTLPDLSQTYQGCIFAPRCRYASERCFKIRPQQYILEGDHKVACHKYGEKKDE</sequence>
<dbReference type="AlphaFoldDB" id="A0A414T0P8"/>
<keyword evidence="7" id="KW-1185">Reference proteome</keyword>
<reference evidence="6 7" key="1">
    <citation type="submission" date="2018-08" db="EMBL/GenBank/DDBJ databases">
        <title>A genome reference for cultivated species of the human gut microbiota.</title>
        <authorList>
            <person name="Zou Y."/>
            <person name="Xue W."/>
            <person name="Luo G."/>
        </authorList>
    </citation>
    <scope>NUCLEOTIDE SEQUENCE [LARGE SCALE GENOMIC DNA]</scope>
    <source>
        <strain evidence="6 7">AM22-22</strain>
    </source>
</reference>
<comment type="caution">
    <text evidence="6">The sequence shown here is derived from an EMBL/GenBank/DDBJ whole genome shotgun (WGS) entry which is preliminary data.</text>
</comment>
<protein>
    <submittedName>
        <fullName evidence="6">ABC transporter ATP-binding protein</fullName>
    </submittedName>
</protein>
<dbReference type="GO" id="GO:0015833">
    <property type="term" value="P:peptide transport"/>
    <property type="evidence" value="ECO:0007669"/>
    <property type="project" value="InterPro"/>
</dbReference>
<evidence type="ECO:0000256" key="3">
    <source>
        <dbReference type="ARBA" id="ARBA00022741"/>
    </source>
</evidence>
<dbReference type="FunFam" id="3.40.50.300:FF:000016">
    <property type="entry name" value="Oligopeptide ABC transporter ATP-binding component"/>
    <property type="match status" value="1"/>
</dbReference>
<evidence type="ECO:0000259" key="5">
    <source>
        <dbReference type="PROSITE" id="PS50893"/>
    </source>
</evidence>
<dbReference type="RefSeq" id="WP_118224397.1">
    <property type="nucleotide sequence ID" value="NZ_QRIC01000004.1"/>
</dbReference>
<dbReference type="SMART" id="SM00382">
    <property type="entry name" value="AAA"/>
    <property type="match status" value="1"/>
</dbReference>
<dbReference type="GO" id="GO:0005524">
    <property type="term" value="F:ATP binding"/>
    <property type="evidence" value="ECO:0007669"/>
    <property type="project" value="UniProtKB-KW"/>
</dbReference>
<proteinExistence type="inferred from homology"/>
<evidence type="ECO:0000313" key="7">
    <source>
        <dbReference type="Proteomes" id="UP000284095"/>
    </source>
</evidence>
<keyword evidence="4 6" id="KW-0067">ATP-binding</keyword>
<dbReference type="Gene3D" id="3.40.50.300">
    <property type="entry name" value="P-loop containing nucleotide triphosphate hydrolases"/>
    <property type="match status" value="1"/>
</dbReference>
<feature type="domain" description="ABC transporter" evidence="5">
    <location>
        <begin position="6"/>
        <end position="254"/>
    </location>
</feature>
<organism evidence="6 7">
    <name type="scientific">Dorea longicatena</name>
    <dbReference type="NCBI Taxonomy" id="88431"/>
    <lineage>
        <taxon>Bacteria</taxon>
        <taxon>Bacillati</taxon>
        <taxon>Bacillota</taxon>
        <taxon>Clostridia</taxon>
        <taxon>Lachnospirales</taxon>
        <taxon>Lachnospiraceae</taxon>
        <taxon>Dorea</taxon>
    </lineage>
</organism>
<dbReference type="InterPro" id="IPR003439">
    <property type="entry name" value="ABC_transporter-like_ATP-bd"/>
</dbReference>
<dbReference type="PROSITE" id="PS50893">
    <property type="entry name" value="ABC_TRANSPORTER_2"/>
    <property type="match status" value="1"/>
</dbReference>
<evidence type="ECO:0000256" key="4">
    <source>
        <dbReference type="ARBA" id="ARBA00022840"/>
    </source>
</evidence>
<dbReference type="EMBL" id="QRIC01000004">
    <property type="protein sequence ID" value="RHG27803.1"/>
    <property type="molecule type" value="Genomic_DNA"/>
</dbReference>
<keyword evidence="3" id="KW-0547">Nucleotide-binding</keyword>
<dbReference type="PANTHER" id="PTHR43067">
    <property type="entry name" value="OLIGOPEPTIDE/DIPEPTIDE ABC TRANSPORTER, ATPASE SUBUNIT"/>
    <property type="match status" value="1"/>
</dbReference>
<dbReference type="Pfam" id="PF00005">
    <property type="entry name" value="ABC_tran"/>
    <property type="match status" value="1"/>
</dbReference>
<dbReference type="GO" id="GO:0016887">
    <property type="term" value="F:ATP hydrolysis activity"/>
    <property type="evidence" value="ECO:0007669"/>
    <property type="project" value="InterPro"/>
</dbReference>
<dbReference type="InterPro" id="IPR027417">
    <property type="entry name" value="P-loop_NTPase"/>
</dbReference>